<dbReference type="AlphaFoldDB" id="A0AAD9M0N7"/>
<evidence type="ECO:0000313" key="1">
    <source>
        <dbReference type="EMBL" id="KAK2024823.1"/>
    </source>
</evidence>
<name>A0AAD9M0N7_9PEZI</name>
<accession>A0AAD9M0N7</accession>
<organism evidence="1 2">
    <name type="scientific">Colletotrichum zoysiae</name>
    <dbReference type="NCBI Taxonomy" id="1216348"/>
    <lineage>
        <taxon>Eukaryota</taxon>
        <taxon>Fungi</taxon>
        <taxon>Dikarya</taxon>
        <taxon>Ascomycota</taxon>
        <taxon>Pezizomycotina</taxon>
        <taxon>Sordariomycetes</taxon>
        <taxon>Hypocreomycetidae</taxon>
        <taxon>Glomerellales</taxon>
        <taxon>Glomerellaceae</taxon>
        <taxon>Colletotrichum</taxon>
        <taxon>Colletotrichum graminicola species complex</taxon>
    </lineage>
</organism>
<reference evidence="1" key="1">
    <citation type="submission" date="2021-06" db="EMBL/GenBank/DDBJ databases">
        <title>Comparative genomics, transcriptomics and evolutionary studies reveal genomic signatures of adaptation to plant cell wall in hemibiotrophic fungi.</title>
        <authorList>
            <consortium name="DOE Joint Genome Institute"/>
            <person name="Baroncelli R."/>
            <person name="Diaz J.F."/>
            <person name="Benocci T."/>
            <person name="Peng M."/>
            <person name="Battaglia E."/>
            <person name="Haridas S."/>
            <person name="Andreopoulos W."/>
            <person name="Labutti K."/>
            <person name="Pangilinan J."/>
            <person name="Floch G.L."/>
            <person name="Makela M.R."/>
            <person name="Henrissat B."/>
            <person name="Grigoriev I.V."/>
            <person name="Crouch J.A."/>
            <person name="De Vries R.P."/>
            <person name="Sukno S.A."/>
            <person name="Thon M.R."/>
        </authorList>
    </citation>
    <scope>NUCLEOTIDE SEQUENCE</scope>
    <source>
        <strain evidence="1">MAFF235873</strain>
    </source>
</reference>
<sequence>MSSLMDSGIATWNTCWMEGVGGLEGGARKNVPCIRTPTTHLPFLLIWLILFSPGWLA</sequence>
<proteinExistence type="predicted"/>
<gene>
    <name evidence="1" type="ORF">LX32DRAFT_81783</name>
</gene>
<keyword evidence="2" id="KW-1185">Reference proteome</keyword>
<evidence type="ECO:0000313" key="2">
    <source>
        <dbReference type="Proteomes" id="UP001232148"/>
    </source>
</evidence>
<protein>
    <submittedName>
        <fullName evidence="1">Uncharacterized protein</fullName>
    </submittedName>
</protein>
<dbReference type="EMBL" id="MU842953">
    <property type="protein sequence ID" value="KAK2024823.1"/>
    <property type="molecule type" value="Genomic_DNA"/>
</dbReference>
<comment type="caution">
    <text evidence="1">The sequence shown here is derived from an EMBL/GenBank/DDBJ whole genome shotgun (WGS) entry which is preliminary data.</text>
</comment>
<dbReference type="Proteomes" id="UP001232148">
    <property type="component" value="Unassembled WGS sequence"/>
</dbReference>